<dbReference type="PRINTS" id="PR00035">
    <property type="entry name" value="HTHGNTR"/>
</dbReference>
<comment type="caution">
    <text evidence="5">The sequence shown here is derived from an EMBL/GenBank/DDBJ whole genome shotgun (WGS) entry which is preliminary data.</text>
</comment>
<dbReference type="PANTHER" id="PTHR44846">
    <property type="entry name" value="MANNOSYL-D-GLYCERATE TRANSPORT/METABOLISM SYSTEM REPRESSOR MNGR-RELATED"/>
    <property type="match status" value="1"/>
</dbReference>
<dbReference type="InterPro" id="IPR050679">
    <property type="entry name" value="Bact_HTH_transcr_reg"/>
</dbReference>
<evidence type="ECO:0000313" key="5">
    <source>
        <dbReference type="EMBL" id="MSS40832.1"/>
    </source>
</evidence>
<dbReference type="InterPro" id="IPR036390">
    <property type="entry name" value="WH_DNA-bd_sf"/>
</dbReference>
<keyword evidence="2" id="KW-0238">DNA-binding</keyword>
<dbReference type="PROSITE" id="PS50949">
    <property type="entry name" value="HTH_GNTR"/>
    <property type="match status" value="1"/>
</dbReference>
<gene>
    <name evidence="5" type="ORF">FYJ37_10845</name>
</gene>
<dbReference type="Proteomes" id="UP000462363">
    <property type="component" value="Unassembled WGS sequence"/>
</dbReference>
<dbReference type="GO" id="GO:0045892">
    <property type="term" value="P:negative regulation of DNA-templated transcription"/>
    <property type="evidence" value="ECO:0007669"/>
    <property type="project" value="TreeGrafter"/>
</dbReference>
<evidence type="ECO:0000256" key="1">
    <source>
        <dbReference type="ARBA" id="ARBA00023015"/>
    </source>
</evidence>
<dbReference type="PANTHER" id="PTHR44846:SF1">
    <property type="entry name" value="MANNOSYL-D-GLYCERATE TRANSPORT_METABOLISM SYSTEM REPRESSOR MNGR-RELATED"/>
    <property type="match status" value="1"/>
</dbReference>
<dbReference type="Gene3D" id="1.10.10.10">
    <property type="entry name" value="Winged helix-like DNA-binding domain superfamily/Winged helix DNA-binding domain"/>
    <property type="match status" value="1"/>
</dbReference>
<keyword evidence="3" id="KW-0804">Transcription</keyword>
<dbReference type="SMART" id="SM00345">
    <property type="entry name" value="HTH_GNTR"/>
    <property type="match status" value="1"/>
</dbReference>
<evidence type="ECO:0000259" key="4">
    <source>
        <dbReference type="PROSITE" id="PS50949"/>
    </source>
</evidence>
<dbReference type="CDD" id="cd07377">
    <property type="entry name" value="WHTH_GntR"/>
    <property type="match status" value="1"/>
</dbReference>
<protein>
    <submittedName>
        <fullName evidence="5">GntR family transcriptional regulator</fullName>
    </submittedName>
</protein>
<evidence type="ECO:0000256" key="3">
    <source>
        <dbReference type="ARBA" id="ARBA00023163"/>
    </source>
</evidence>
<organism evidence="5 6">
    <name type="scientific">Clostridium scindens (strain JCM 10418 / VPI 12708)</name>
    <dbReference type="NCBI Taxonomy" id="29347"/>
    <lineage>
        <taxon>Bacteria</taxon>
        <taxon>Bacillati</taxon>
        <taxon>Bacillota</taxon>
        <taxon>Clostridia</taxon>
        <taxon>Lachnospirales</taxon>
        <taxon>Lachnospiraceae</taxon>
    </lineage>
</organism>
<name>A0A844F3W5_CLOSV</name>
<dbReference type="EMBL" id="VUMB01000020">
    <property type="protein sequence ID" value="MSS40832.1"/>
    <property type="molecule type" value="Genomic_DNA"/>
</dbReference>
<dbReference type="InterPro" id="IPR028978">
    <property type="entry name" value="Chorismate_lyase_/UTRA_dom_sf"/>
</dbReference>
<evidence type="ECO:0000313" key="6">
    <source>
        <dbReference type="Proteomes" id="UP000462363"/>
    </source>
</evidence>
<dbReference type="GO" id="GO:0003700">
    <property type="term" value="F:DNA-binding transcription factor activity"/>
    <property type="evidence" value="ECO:0007669"/>
    <property type="project" value="InterPro"/>
</dbReference>
<reference evidence="5 6" key="1">
    <citation type="submission" date="2019-08" db="EMBL/GenBank/DDBJ databases">
        <title>In-depth cultivation of the pig gut microbiome towards novel bacterial diversity and tailored functional studies.</title>
        <authorList>
            <person name="Wylensek D."/>
            <person name="Hitch T.C.A."/>
            <person name="Clavel T."/>
        </authorList>
    </citation>
    <scope>NUCLEOTIDE SEQUENCE [LARGE SCALE GENOMIC DNA]</scope>
    <source>
        <strain evidence="5 6">BL-389-WT-3D</strain>
    </source>
</reference>
<dbReference type="SMART" id="SM00866">
    <property type="entry name" value="UTRA"/>
    <property type="match status" value="1"/>
</dbReference>
<evidence type="ECO:0000256" key="2">
    <source>
        <dbReference type="ARBA" id="ARBA00023125"/>
    </source>
</evidence>
<accession>A0A844F3W5</accession>
<dbReference type="SUPFAM" id="SSF46785">
    <property type="entry name" value="Winged helix' DNA-binding domain"/>
    <property type="match status" value="1"/>
</dbReference>
<dbReference type="InterPro" id="IPR036388">
    <property type="entry name" value="WH-like_DNA-bd_sf"/>
</dbReference>
<proteinExistence type="predicted"/>
<dbReference type="SUPFAM" id="SSF64288">
    <property type="entry name" value="Chorismate lyase-like"/>
    <property type="match status" value="1"/>
</dbReference>
<keyword evidence="1" id="KW-0805">Transcription regulation</keyword>
<dbReference type="Pfam" id="PF07702">
    <property type="entry name" value="UTRA"/>
    <property type="match status" value="1"/>
</dbReference>
<feature type="domain" description="HTH gntR-type" evidence="4">
    <location>
        <begin position="21"/>
        <end position="89"/>
    </location>
</feature>
<dbReference type="GO" id="GO:0003677">
    <property type="term" value="F:DNA binding"/>
    <property type="evidence" value="ECO:0007669"/>
    <property type="project" value="UniProtKB-KW"/>
</dbReference>
<dbReference type="Pfam" id="PF00392">
    <property type="entry name" value="GntR"/>
    <property type="match status" value="1"/>
</dbReference>
<sequence length="257" mass="29644">MISFLEYNDRYRAGGICMKKTPKYAQIEAELIAQIESGKLAPGAELPSESDLIECYDVSRVTVRRAIDELYHQGYVEKMQGKRACVKEKVKLQELTSVSSYTEEIIRQGMTPSRELLSSGLRVCTKEEAEQLGLKKADPVFFMERIYFADGSPLCFTSTVLPYQLFREIETYDFEQNSLYQILEERYHIQITTTSLKLKAVSAYGNISKSLNVEEDTPLLYSDGITYGIQKDQEVPIELFQNYYLTSRFEYSLIQRR</sequence>
<dbReference type="InterPro" id="IPR000524">
    <property type="entry name" value="Tscrpt_reg_HTH_GntR"/>
</dbReference>
<dbReference type="InterPro" id="IPR011663">
    <property type="entry name" value="UTRA"/>
</dbReference>
<dbReference type="AlphaFoldDB" id="A0A844F3W5"/>
<dbReference type="Gene3D" id="3.40.1410.10">
    <property type="entry name" value="Chorismate lyase-like"/>
    <property type="match status" value="1"/>
</dbReference>